<dbReference type="STRING" id="989370.AOQ71_27160"/>
<evidence type="ECO:0000259" key="1">
    <source>
        <dbReference type="Pfam" id="PF14534"/>
    </source>
</evidence>
<dbReference type="SUPFAM" id="SSF54427">
    <property type="entry name" value="NTF2-like"/>
    <property type="match status" value="1"/>
</dbReference>
<accession>A0A0R3D7T6</accession>
<evidence type="ECO:0000313" key="2">
    <source>
        <dbReference type="EMBL" id="KRQ06059.1"/>
    </source>
</evidence>
<sequence>MSFSGAFTDLNARFTETVNGHDPHRWAALFSEDAVLIPAGEPSVTGRAGIETWAEGAMKIWNHLEIHDGGSCSTEGDVVWEQGTWTGNINVPDAKETMDISGNFLLVAEKEGSALRIKAHTWSVNPPN</sequence>
<dbReference type="InterPro" id="IPR032710">
    <property type="entry name" value="NTF2-like_dom_sf"/>
</dbReference>
<gene>
    <name evidence="2" type="ORF">AOQ71_27160</name>
</gene>
<dbReference type="Gene3D" id="3.10.450.50">
    <property type="match status" value="1"/>
</dbReference>
<proteinExistence type="predicted"/>
<organism evidence="2 3">
    <name type="scientific">Bradyrhizobium manausense</name>
    <dbReference type="NCBI Taxonomy" id="989370"/>
    <lineage>
        <taxon>Bacteria</taxon>
        <taxon>Pseudomonadati</taxon>
        <taxon>Pseudomonadota</taxon>
        <taxon>Alphaproteobacteria</taxon>
        <taxon>Hyphomicrobiales</taxon>
        <taxon>Nitrobacteraceae</taxon>
        <taxon>Bradyrhizobium</taxon>
    </lineage>
</organism>
<keyword evidence="3" id="KW-1185">Reference proteome</keyword>
<dbReference type="RefSeq" id="WP_057753135.1">
    <property type="nucleotide sequence ID" value="NZ_LJYG01000103.1"/>
</dbReference>
<dbReference type="OrthoDB" id="8229866at2"/>
<evidence type="ECO:0000313" key="3">
    <source>
        <dbReference type="Proteomes" id="UP000051936"/>
    </source>
</evidence>
<protein>
    <recommendedName>
        <fullName evidence="1">DUF4440 domain-containing protein</fullName>
    </recommendedName>
</protein>
<dbReference type="Pfam" id="PF14534">
    <property type="entry name" value="DUF4440"/>
    <property type="match status" value="1"/>
</dbReference>
<dbReference type="InterPro" id="IPR027843">
    <property type="entry name" value="DUF4440"/>
</dbReference>
<dbReference type="Proteomes" id="UP000051936">
    <property type="component" value="Unassembled WGS sequence"/>
</dbReference>
<reference evidence="2 3" key="1">
    <citation type="submission" date="2015-09" db="EMBL/GenBank/DDBJ databases">
        <title>Draft Genome Sequence of Bradyrhizobium manausense Strain BR 3351T, a Novel Symbiotic Nitrogen-Fixing Alphaproteobacterium Isolated from Brazilian Amazon Rain Forest.</title>
        <authorList>
            <person name="De Araujo J.L."/>
            <person name="Zilli J.E."/>
        </authorList>
    </citation>
    <scope>NUCLEOTIDE SEQUENCE [LARGE SCALE GENOMIC DNA]</scope>
    <source>
        <strain evidence="2 3">BR3351</strain>
    </source>
</reference>
<comment type="caution">
    <text evidence="2">The sequence shown here is derived from an EMBL/GenBank/DDBJ whole genome shotgun (WGS) entry which is preliminary data.</text>
</comment>
<feature type="domain" description="DUF4440" evidence="1">
    <location>
        <begin position="10"/>
        <end position="114"/>
    </location>
</feature>
<dbReference type="EMBL" id="LJYG01000103">
    <property type="protein sequence ID" value="KRQ06059.1"/>
    <property type="molecule type" value="Genomic_DNA"/>
</dbReference>
<dbReference type="AlphaFoldDB" id="A0A0R3D7T6"/>
<name>A0A0R3D7T6_9BRAD</name>